<dbReference type="GO" id="GO:0036376">
    <property type="term" value="P:sodium ion export across plasma membrane"/>
    <property type="evidence" value="ECO:0007669"/>
    <property type="project" value="TreeGrafter"/>
</dbReference>
<evidence type="ECO:0000256" key="1">
    <source>
        <dbReference type="ARBA" id="ARBA00004606"/>
    </source>
</evidence>
<protein>
    <submittedName>
        <fullName evidence="10">Sodium/potassium-transporting ATPase subunit beta</fullName>
    </submittedName>
</protein>
<evidence type="ECO:0000256" key="5">
    <source>
        <dbReference type="ARBA" id="ARBA00022989"/>
    </source>
</evidence>
<evidence type="ECO:0000256" key="6">
    <source>
        <dbReference type="ARBA" id="ARBA00023136"/>
    </source>
</evidence>
<sequence length="302" mass="33735">MKKFNEIKATSAQRLRSLGLFILNPKKGTFLNRTPSSWAKIFIYYVIFYTCLFGFLIGLIFFVTNVVIDEKVPSLTGRQSLLGLSPGLAFLPVADVKGNLSPHPVYDSDHKAKYVEFMRKYLSKYQTGPSNCDFFNGTRQPGSLYDACHFPLSILGPCNPNQDQGGEFCVYMKMNKIFGYIPDVSGTRIYVSCQPTRSFNAAKASKSEVNTASTFVARSPTVVSVQSATHLDLDRTPQLGRFKSLMQEDVMAIIKGEQVTGKRKVPVSTSTTTRLPLKATNRMEVVVVVVRTREEGRNHEVM</sequence>
<dbReference type="GO" id="GO:1990573">
    <property type="term" value="P:potassium ion import across plasma membrane"/>
    <property type="evidence" value="ECO:0007669"/>
    <property type="project" value="TreeGrafter"/>
</dbReference>
<proteinExistence type="inferred from homology"/>
<dbReference type="OrthoDB" id="5912413at2759"/>
<dbReference type="STRING" id="60517.A0A0R3W611"/>
<dbReference type="InterPro" id="IPR038702">
    <property type="entry name" value="Na/K_ATPase_sub_beta_sf"/>
</dbReference>
<feature type="transmembrane region" description="Helical" evidence="7">
    <location>
        <begin position="42"/>
        <end position="68"/>
    </location>
</feature>
<dbReference type="AlphaFoldDB" id="A0A0R3W611"/>
<reference evidence="10" key="1">
    <citation type="submission" date="2017-02" db="UniProtKB">
        <authorList>
            <consortium name="WormBaseParasite"/>
        </authorList>
    </citation>
    <scope>IDENTIFICATION</scope>
</reference>
<keyword evidence="5 7" id="KW-1133">Transmembrane helix</keyword>
<evidence type="ECO:0000313" key="8">
    <source>
        <dbReference type="EMBL" id="VDK35333.1"/>
    </source>
</evidence>
<dbReference type="Pfam" id="PF00287">
    <property type="entry name" value="Na_K-ATPase"/>
    <property type="match status" value="1"/>
</dbReference>
<comment type="similarity">
    <text evidence="2">Belongs to the X(+)/potassium ATPases subunit beta family.</text>
</comment>
<dbReference type="Gene3D" id="2.60.40.1660">
    <property type="entry name" value="Na, k-atpase alpha subunit"/>
    <property type="match status" value="1"/>
</dbReference>
<dbReference type="GO" id="GO:0006883">
    <property type="term" value="P:intracellular sodium ion homeostasis"/>
    <property type="evidence" value="ECO:0007669"/>
    <property type="project" value="TreeGrafter"/>
</dbReference>
<organism evidence="10">
    <name type="scientific">Taenia asiatica</name>
    <name type="common">Asian tapeworm</name>
    <dbReference type="NCBI Taxonomy" id="60517"/>
    <lineage>
        <taxon>Eukaryota</taxon>
        <taxon>Metazoa</taxon>
        <taxon>Spiralia</taxon>
        <taxon>Lophotrochozoa</taxon>
        <taxon>Platyhelminthes</taxon>
        <taxon>Cestoda</taxon>
        <taxon>Eucestoda</taxon>
        <taxon>Cyclophyllidea</taxon>
        <taxon>Taeniidae</taxon>
        <taxon>Taenia</taxon>
    </lineage>
</organism>
<dbReference type="Proteomes" id="UP000282613">
    <property type="component" value="Unassembled WGS sequence"/>
</dbReference>
<reference evidence="8 9" key="2">
    <citation type="submission" date="2018-11" db="EMBL/GenBank/DDBJ databases">
        <authorList>
            <consortium name="Pathogen Informatics"/>
        </authorList>
    </citation>
    <scope>NUCLEOTIDE SEQUENCE [LARGE SCALE GENOMIC DNA]</scope>
</reference>
<dbReference type="PANTHER" id="PTHR11523">
    <property type="entry name" value="SODIUM/POTASSIUM-DEPENDENT ATPASE BETA SUBUNIT"/>
    <property type="match status" value="1"/>
</dbReference>
<keyword evidence="9" id="KW-1185">Reference proteome</keyword>
<dbReference type="GO" id="GO:0005890">
    <property type="term" value="C:sodium:potassium-exchanging ATPase complex"/>
    <property type="evidence" value="ECO:0007669"/>
    <property type="project" value="InterPro"/>
</dbReference>
<evidence type="ECO:0000256" key="4">
    <source>
        <dbReference type="ARBA" id="ARBA00022968"/>
    </source>
</evidence>
<comment type="subcellular location">
    <subcellularLocation>
        <location evidence="1">Membrane</location>
        <topology evidence="1">Single-pass type II membrane protein</topology>
    </subcellularLocation>
</comment>
<keyword evidence="3 7" id="KW-0812">Transmembrane</keyword>
<evidence type="ECO:0000313" key="10">
    <source>
        <dbReference type="WBParaSite" id="TASK_0000559801-mRNA-1"/>
    </source>
</evidence>
<dbReference type="EMBL" id="UYRS01018427">
    <property type="protein sequence ID" value="VDK35333.1"/>
    <property type="molecule type" value="Genomic_DNA"/>
</dbReference>
<evidence type="ECO:0000256" key="3">
    <source>
        <dbReference type="ARBA" id="ARBA00022692"/>
    </source>
</evidence>
<keyword evidence="6 7" id="KW-0472">Membrane</keyword>
<dbReference type="GO" id="GO:0001671">
    <property type="term" value="F:ATPase activator activity"/>
    <property type="evidence" value="ECO:0007669"/>
    <property type="project" value="TreeGrafter"/>
</dbReference>
<dbReference type="WBParaSite" id="TASK_0000559801-mRNA-1">
    <property type="protein sequence ID" value="TASK_0000559801-mRNA-1"/>
    <property type="gene ID" value="TASK_0000559801"/>
</dbReference>
<evidence type="ECO:0000256" key="7">
    <source>
        <dbReference type="SAM" id="Phobius"/>
    </source>
</evidence>
<dbReference type="GO" id="GO:0030007">
    <property type="term" value="P:intracellular potassium ion homeostasis"/>
    <property type="evidence" value="ECO:0007669"/>
    <property type="project" value="TreeGrafter"/>
</dbReference>
<gene>
    <name evidence="8" type="ORF">TASK_LOCUS5599</name>
</gene>
<evidence type="ECO:0000313" key="9">
    <source>
        <dbReference type="Proteomes" id="UP000282613"/>
    </source>
</evidence>
<name>A0A0R3W611_TAEAS</name>
<dbReference type="InterPro" id="IPR000402">
    <property type="entry name" value="Na/K_ATPase_sub_beta"/>
</dbReference>
<evidence type="ECO:0000256" key="2">
    <source>
        <dbReference type="ARBA" id="ARBA00005876"/>
    </source>
</evidence>
<dbReference type="PANTHER" id="PTHR11523:SF28">
    <property type="entry name" value="NA_K-ATPASE BETA SUBUNIT ISOFORM 4-RELATED"/>
    <property type="match status" value="1"/>
</dbReference>
<keyword evidence="4" id="KW-0735">Signal-anchor</keyword>
<accession>A0A0R3W611</accession>